<dbReference type="Proteomes" id="UP001603857">
    <property type="component" value="Unassembled WGS sequence"/>
</dbReference>
<accession>A0ABD1N0X8</accession>
<comment type="caution">
    <text evidence="1">The sequence shown here is derived from an EMBL/GenBank/DDBJ whole genome shotgun (WGS) entry which is preliminary data.</text>
</comment>
<reference evidence="1 2" key="1">
    <citation type="submission" date="2024-08" db="EMBL/GenBank/DDBJ databases">
        <title>Insights into the chromosomal genome structure of Flemingia macrophylla.</title>
        <authorList>
            <person name="Ding Y."/>
            <person name="Zhao Y."/>
            <person name="Bi W."/>
            <person name="Wu M."/>
            <person name="Zhao G."/>
            <person name="Gong Y."/>
            <person name="Li W."/>
            <person name="Zhang P."/>
        </authorList>
    </citation>
    <scope>NUCLEOTIDE SEQUENCE [LARGE SCALE GENOMIC DNA]</scope>
    <source>
        <strain evidence="1">DYQJB</strain>
        <tissue evidence="1">Leaf</tissue>
    </source>
</reference>
<gene>
    <name evidence="1" type="ORF">Fmac_009689</name>
</gene>
<name>A0ABD1N0X8_9FABA</name>
<evidence type="ECO:0000313" key="1">
    <source>
        <dbReference type="EMBL" id="KAL2341749.1"/>
    </source>
</evidence>
<evidence type="ECO:0000313" key="2">
    <source>
        <dbReference type="Proteomes" id="UP001603857"/>
    </source>
</evidence>
<dbReference type="EMBL" id="JBGMDY010000003">
    <property type="protein sequence ID" value="KAL2341749.1"/>
    <property type="molecule type" value="Genomic_DNA"/>
</dbReference>
<dbReference type="AlphaFoldDB" id="A0ABD1N0X8"/>
<organism evidence="1 2">
    <name type="scientific">Flemingia macrophylla</name>
    <dbReference type="NCBI Taxonomy" id="520843"/>
    <lineage>
        <taxon>Eukaryota</taxon>
        <taxon>Viridiplantae</taxon>
        <taxon>Streptophyta</taxon>
        <taxon>Embryophyta</taxon>
        <taxon>Tracheophyta</taxon>
        <taxon>Spermatophyta</taxon>
        <taxon>Magnoliopsida</taxon>
        <taxon>eudicotyledons</taxon>
        <taxon>Gunneridae</taxon>
        <taxon>Pentapetalae</taxon>
        <taxon>rosids</taxon>
        <taxon>fabids</taxon>
        <taxon>Fabales</taxon>
        <taxon>Fabaceae</taxon>
        <taxon>Papilionoideae</taxon>
        <taxon>50 kb inversion clade</taxon>
        <taxon>NPAAA clade</taxon>
        <taxon>indigoferoid/millettioid clade</taxon>
        <taxon>Phaseoleae</taxon>
        <taxon>Flemingia</taxon>
    </lineage>
</organism>
<keyword evidence="2" id="KW-1185">Reference proteome</keyword>
<sequence>MRFGLPCIDPFSSPHHAMADIAKKIAFHTTDDYIRGLAMRQLNIVDVANRYVEPSASAPAAGEAVQVLAMDVPRSSREARRPQRIRIVDPGGNMLLLDFYA</sequence>
<proteinExistence type="predicted"/>
<protein>
    <submittedName>
        <fullName evidence="1">Uncharacterized protein</fullName>
    </submittedName>
</protein>